<keyword evidence="2" id="KW-1185">Reference proteome</keyword>
<dbReference type="PANTHER" id="PTHR45908">
    <property type="entry name" value="PROTEIN CBG11750-RELATED"/>
    <property type="match status" value="1"/>
</dbReference>
<sequence length="76" mass="8956">MFQVFYPSNMKEGSRFITCRAEERLRCSDGLSHALSVYDHRNYFNLEVSTYGVKGCVDPSTTSLLEWIRSKTRFWH</sequence>
<dbReference type="EMBL" id="JOJR01000266">
    <property type="protein sequence ID" value="RCN40806.1"/>
    <property type="molecule type" value="Genomic_DNA"/>
</dbReference>
<organism evidence="1 2">
    <name type="scientific">Ancylostoma caninum</name>
    <name type="common">Dog hookworm</name>
    <dbReference type="NCBI Taxonomy" id="29170"/>
    <lineage>
        <taxon>Eukaryota</taxon>
        <taxon>Metazoa</taxon>
        <taxon>Ecdysozoa</taxon>
        <taxon>Nematoda</taxon>
        <taxon>Chromadorea</taxon>
        <taxon>Rhabditida</taxon>
        <taxon>Rhabditina</taxon>
        <taxon>Rhabditomorpha</taxon>
        <taxon>Strongyloidea</taxon>
        <taxon>Ancylostomatidae</taxon>
        <taxon>Ancylostomatinae</taxon>
        <taxon>Ancylostoma</taxon>
    </lineage>
</organism>
<dbReference type="AlphaFoldDB" id="A0A368G8T2"/>
<dbReference type="Proteomes" id="UP000252519">
    <property type="component" value="Unassembled WGS sequence"/>
</dbReference>
<dbReference type="PANTHER" id="PTHR45908:SF5">
    <property type="entry name" value="FUNGAL LIPASE-LIKE DOMAIN-CONTAINING PROTEIN"/>
    <property type="match status" value="1"/>
</dbReference>
<reference evidence="1 2" key="1">
    <citation type="submission" date="2014-10" db="EMBL/GenBank/DDBJ databases">
        <title>Draft genome of the hookworm Ancylostoma caninum.</title>
        <authorList>
            <person name="Mitreva M."/>
        </authorList>
    </citation>
    <scope>NUCLEOTIDE SEQUENCE [LARGE SCALE GENOMIC DNA]</scope>
    <source>
        <strain evidence="1 2">Baltimore</strain>
    </source>
</reference>
<comment type="caution">
    <text evidence="1">The sequence shown here is derived from an EMBL/GenBank/DDBJ whole genome shotgun (WGS) entry which is preliminary data.</text>
</comment>
<accession>A0A368G8T2</accession>
<name>A0A368G8T2_ANCCA</name>
<evidence type="ECO:0000313" key="1">
    <source>
        <dbReference type="EMBL" id="RCN40806.1"/>
    </source>
</evidence>
<evidence type="ECO:0000313" key="2">
    <source>
        <dbReference type="Proteomes" id="UP000252519"/>
    </source>
</evidence>
<proteinExistence type="predicted"/>
<protein>
    <submittedName>
        <fullName evidence="1">Uncharacterized protein</fullName>
    </submittedName>
</protein>
<gene>
    <name evidence="1" type="ORF">ANCCAN_13261</name>
</gene>